<dbReference type="OrthoDB" id="5459937at2"/>
<dbReference type="CDD" id="cd04301">
    <property type="entry name" value="NAT_SF"/>
    <property type="match status" value="1"/>
</dbReference>
<dbReference type="GO" id="GO:0016747">
    <property type="term" value="F:acyltransferase activity, transferring groups other than amino-acyl groups"/>
    <property type="evidence" value="ECO:0007669"/>
    <property type="project" value="InterPro"/>
</dbReference>
<evidence type="ECO:0000259" key="3">
    <source>
        <dbReference type="PROSITE" id="PS51186"/>
    </source>
</evidence>
<dbReference type="AlphaFoldDB" id="A0A2S4LSD1"/>
<reference evidence="4 5" key="1">
    <citation type="submission" date="2018-01" db="EMBL/GenBank/DDBJ databases">
        <title>Genomic Encyclopedia of Type Strains, Phase III (KMG-III): the genomes of soil and plant-associated and newly described type strains.</title>
        <authorList>
            <person name="Whitman W."/>
        </authorList>
    </citation>
    <scope>NUCLEOTIDE SEQUENCE [LARGE SCALE GENOMIC DNA]</scope>
    <source>
        <strain evidence="4 5">1131</strain>
    </source>
</reference>
<dbReference type="PROSITE" id="PS51186">
    <property type="entry name" value="GNAT"/>
    <property type="match status" value="1"/>
</dbReference>
<evidence type="ECO:0000313" key="5">
    <source>
        <dbReference type="Proteomes" id="UP000236919"/>
    </source>
</evidence>
<gene>
    <name evidence="4" type="ORF">CYD53_13617</name>
</gene>
<sequence>MPNDEVLIRPGRPDDIPELMAIFNHYIENTNARFTTQLLSLESCRAWFEGYGAGRYRLLVAHDGARLLGAAYSSRYRPSAAFDTTVETSIYLHPDRRRGGTGTRLYSALISLLQDEDVHLAVAGVAQPNEASNALHRKLGFEEVGTFRDYARKRGLWISSTWFQRLVNAG</sequence>
<dbReference type="SUPFAM" id="SSF55729">
    <property type="entry name" value="Acyl-CoA N-acyltransferases (Nat)"/>
    <property type="match status" value="1"/>
</dbReference>
<dbReference type="PANTHER" id="PTHR43072">
    <property type="entry name" value="N-ACETYLTRANSFERASE"/>
    <property type="match status" value="1"/>
</dbReference>
<keyword evidence="2" id="KW-0012">Acyltransferase</keyword>
<dbReference type="EMBL" id="PQFZ01000036">
    <property type="protein sequence ID" value="POR45315.1"/>
    <property type="molecule type" value="Genomic_DNA"/>
</dbReference>
<dbReference type="Pfam" id="PF13420">
    <property type="entry name" value="Acetyltransf_4"/>
    <property type="match status" value="1"/>
</dbReference>
<proteinExistence type="predicted"/>
<organism evidence="4 5">
    <name type="scientific">Bosea psychrotolerans</name>
    <dbReference type="NCBI Taxonomy" id="1871628"/>
    <lineage>
        <taxon>Bacteria</taxon>
        <taxon>Pseudomonadati</taxon>
        <taxon>Pseudomonadota</taxon>
        <taxon>Alphaproteobacteria</taxon>
        <taxon>Hyphomicrobiales</taxon>
        <taxon>Boseaceae</taxon>
        <taxon>Bosea</taxon>
    </lineage>
</organism>
<accession>A0A2S4LSD1</accession>
<feature type="domain" description="N-acetyltransferase" evidence="3">
    <location>
        <begin position="6"/>
        <end position="168"/>
    </location>
</feature>
<dbReference type="Gene3D" id="3.40.630.30">
    <property type="match status" value="1"/>
</dbReference>
<name>A0A2S4LSD1_9HYPH</name>
<evidence type="ECO:0000313" key="4">
    <source>
        <dbReference type="EMBL" id="POR45315.1"/>
    </source>
</evidence>
<dbReference type="InterPro" id="IPR016181">
    <property type="entry name" value="Acyl_CoA_acyltransferase"/>
</dbReference>
<dbReference type="RefSeq" id="WP_103721563.1">
    <property type="nucleotide sequence ID" value="NZ_PQFZ01000036.1"/>
</dbReference>
<dbReference type="InterPro" id="IPR000182">
    <property type="entry name" value="GNAT_dom"/>
</dbReference>
<evidence type="ECO:0000256" key="1">
    <source>
        <dbReference type="ARBA" id="ARBA00022679"/>
    </source>
</evidence>
<protein>
    <submittedName>
        <fullName evidence="4">Phosphinothricin acetyltransferase</fullName>
    </submittedName>
</protein>
<keyword evidence="5" id="KW-1185">Reference proteome</keyword>
<dbReference type="PANTHER" id="PTHR43072:SF23">
    <property type="entry name" value="UPF0039 PROTEIN C11D3.02C"/>
    <property type="match status" value="1"/>
</dbReference>
<evidence type="ECO:0000256" key="2">
    <source>
        <dbReference type="ARBA" id="ARBA00023315"/>
    </source>
</evidence>
<dbReference type="Proteomes" id="UP000236919">
    <property type="component" value="Unassembled WGS sequence"/>
</dbReference>
<comment type="caution">
    <text evidence="4">The sequence shown here is derived from an EMBL/GenBank/DDBJ whole genome shotgun (WGS) entry which is preliminary data.</text>
</comment>
<keyword evidence="1 4" id="KW-0808">Transferase</keyword>